<dbReference type="Proteomes" id="UP000238479">
    <property type="component" value="Chromosome 2"/>
</dbReference>
<gene>
    <name evidence="2" type="ORF">RchiOBHm_Chr2g0111761</name>
</gene>
<feature type="transmembrane region" description="Helical" evidence="1">
    <location>
        <begin position="87"/>
        <end position="109"/>
    </location>
</feature>
<sequence>MAGNGEILTKGVRLSPFSLIDIAAGQRNFPTSVGIEDGLEVDFATVVDEDSRAWVVAGIRFLLGSGLGRQSLVVFMDRGSRKAAGDLVFLVAAPSTVTVVAAPIVVGQWCISTTTGKGMGDGPIGLALAKMQRCFSVRRRYRSGRVAGRWDAAAAIGVDGRCFAAAARDGGGGYAGITHWDALDRSSNPRVWAPGFGLFGLRFLWVWADPMHWGCRFRVSWALNTCCFVFSDDGVEGDFSSSSSSTL</sequence>
<accession>A0A2P6RQ28</accession>
<evidence type="ECO:0000313" key="3">
    <source>
        <dbReference type="Proteomes" id="UP000238479"/>
    </source>
</evidence>
<proteinExistence type="predicted"/>
<protein>
    <submittedName>
        <fullName evidence="2">Uncharacterized protein</fullName>
    </submittedName>
</protein>
<reference evidence="2 3" key="1">
    <citation type="journal article" date="2018" name="Nat. Genet.">
        <title>The Rosa genome provides new insights in the design of modern roses.</title>
        <authorList>
            <person name="Bendahmane M."/>
        </authorList>
    </citation>
    <scope>NUCLEOTIDE SEQUENCE [LARGE SCALE GENOMIC DNA]</scope>
    <source>
        <strain evidence="3">cv. Old Blush</strain>
    </source>
</reference>
<evidence type="ECO:0000256" key="1">
    <source>
        <dbReference type="SAM" id="Phobius"/>
    </source>
</evidence>
<keyword evidence="1" id="KW-0812">Transmembrane</keyword>
<dbReference type="AlphaFoldDB" id="A0A2P6RQ28"/>
<keyword evidence="3" id="KW-1185">Reference proteome</keyword>
<keyword evidence="1" id="KW-0472">Membrane</keyword>
<organism evidence="2 3">
    <name type="scientific">Rosa chinensis</name>
    <name type="common">China rose</name>
    <dbReference type="NCBI Taxonomy" id="74649"/>
    <lineage>
        <taxon>Eukaryota</taxon>
        <taxon>Viridiplantae</taxon>
        <taxon>Streptophyta</taxon>
        <taxon>Embryophyta</taxon>
        <taxon>Tracheophyta</taxon>
        <taxon>Spermatophyta</taxon>
        <taxon>Magnoliopsida</taxon>
        <taxon>eudicotyledons</taxon>
        <taxon>Gunneridae</taxon>
        <taxon>Pentapetalae</taxon>
        <taxon>rosids</taxon>
        <taxon>fabids</taxon>
        <taxon>Rosales</taxon>
        <taxon>Rosaceae</taxon>
        <taxon>Rosoideae</taxon>
        <taxon>Rosoideae incertae sedis</taxon>
        <taxon>Rosa</taxon>
    </lineage>
</organism>
<keyword evidence="1" id="KW-1133">Transmembrane helix</keyword>
<dbReference type="EMBL" id="PDCK01000040">
    <property type="protein sequence ID" value="PRQ48533.1"/>
    <property type="molecule type" value="Genomic_DNA"/>
</dbReference>
<name>A0A2P6RQ28_ROSCH</name>
<dbReference type="Gramene" id="PRQ48533">
    <property type="protein sequence ID" value="PRQ48533"/>
    <property type="gene ID" value="RchiOBHm_Chr2g0111761"/>
</dbReference>
<evidence type="ECO:0000313" key="2">
    <source>
        <dbReference type="EMBL" id="PRQ48533.1"/>
    </source>
</evidence>
<comment type="caution">
    <text evidence="2">The sequence shown here is derived from an EMBL/GenBank/DDBJ whole genome shotgun (WGS) entry which is preliminary data.</text>
</comment>